<dbReference type="PANTHER" id="PTHR33377">
    <property type="entry name" value="OS10G0134700 PROTEIN-RELATED"/>
    <property type="match status" value="1"/>
</dbReference>
<dbReference type="EMBL" id="AC120534">
    <property type="protein sequence ID" value="AAX95467.1"/>
    <property type="molecule type" value="Genomic_DNA"/>
</dbReference>
<proteinExistence type="predicted"/>
<protein>
    <submittedName>
        <fullName evidence="1">NB-ARC domain, putative</fullName>
    </submittedName>
</protein>
<organism evidence="1 2">
    <name type="scientific">Oryza sativa subsp. japonica</name>
    <name type="common">Rice</name>
    <dbReference type="NCBI Taxonomy" id="39947"/>
    <lineage>
        <taxon>Eukaryota</taxon>
        <taxon>Viridiplantae</taxon>
        <taxon>Streptophyta</taxon>
        <taxon>Embryophyta</taxon>
        <taxon>Tracheophyta</taxon>
        <taxon>Spermatophyta</taxon>
        <taxon>Magnoliopsida</taxon>
        <taxon>Liliopsida</taxon>
        <taxon>Poales</taxon>
        <taxon>Poaceae</taxon>
        <taxon>BOP clade</taxon>
        <taxon>Oryzoideae</taxon>
        <taxon>Oryzeae</taxon>
        <taxon>Oryzinae</taxon>
        <taxon>Oryza</taxon>
        <taxon>Oryza sativa</taxon>
    </lineage>
</organism>
<dbReference type="InterPro" id="IPR027417">
    <property type="entry name" value="P-loop_NTPase"/>
</dbReference>
<evidence type="ECO:0000313" key="2">
    <source>
        <dbReference type="Proteomes" id="UP000000763"/>
    </source>
</evidence>
<dbReference type="SUPFAM" id="SSF52540">
    <property type="entry name" value="P-loop containing nucleoside triphosphate hydrolases"/>
    <property type="match status" value="2"/>
</dbReference>
<dbReference type="AlphaFoldDB" id="Q53PM2"/>
<name>Q53PM2_ORYSJ</name>
<reference evidence="2" key="2">
    <citation type="journal article" date="2008" name="Nucleic Acids Res.">
        <title>The rice annotation project database (RAP-DB): 2008 update.</title>
        <authorList>
            <consortium name="The rice annotation project (RAP)"/>
        </authorList>
    </citation>
    <scope>GENOME REANNOTATION</scope>
    <source>
        <strain evidence="2">cv. Nipponbare</strain>
    </source>
</reference>
<dbReference type="Proteomes" id="UP000000763">
    <property type="component" value="Chromosome 11"/>
</dbReference>
<sequence>MAGEEEGGLTEASTVAAFLGVPWDSHRRPPDSVFAPVNRRRAPRKTCIVLFAYFFVTSRSLITLQTPILTSNRALVSMEIMISAVAGDLISRFISSVAQNYRNHIRKEDDRRRLERILLRMHCVVEEAEGRHITNQGMLLQLKGFIEGFYLGYYVLDKIKFQPPEEESIEDEVSHEIQSFALSACNSRKRFRFADAIRKHTPIAFGSRSRTNLKDVVDGLETKIADMREFVILLGSHPRLPRQPYSTYLYIENCMFGSRIEKEQVINFLLCNDPHDPYVSILPIIGPPRIGKKTLVQHACLDERVRNCFSHIFFFKEDDLKTGELSLNSKASQGKYLFVIEFIWDVDEAAWTKFQSYLQNMPGIGIKVVVIGTTEDIAKFGTTQPIRVKRPSEEEFWYYFKALAFGSMDPDEHPKLASLVMQLATEVNGSFLSATIYGELLRANPNTQFWKRILLFVRELARKHLTSSGLHPDDLFERNIPVDMSRIAVVDGQVQGCLLYDVRVAGPADGELPKLTSRDMLLGCDIPVEDKFDVLVWRSRIPPYCNYIVTYEKRKPRRMNSDNKEDLEKMMSVLKIHHHHKLRNVFPVQGAYGREKGRSSAVMHYRRKIAKTKCGYKAHYMLRRLPNRCCVEISENWFILQKRGQTKKYFHGALATRTNYSRSLGHFANSHFDHLLPSRALVSMEILISAVATDLISRFISSVTQNYRNHIHKEDDRRRLERILLRMHSVVEEAGGRHITNQGMILQLKGLVEGFYLGYYMLDKIKFQPPEYEVSHEIQSFALSACNSAKRFRFADAISKRTPVAFGSRSRTNLKDVVDGLETKIADMREFVILLGSHPRLPRQPYSTYLYIDNCMFGRRIEKEQVINFLLCNDPDDPSVSILPILGPPRMGKKTLVQHACLDERVRDCFSHIFFFKEDDLKTGELSLNSKASEGKYLFVIEFIWDVDEAAWTKFQSYLQNIPGIGIKVVVIGTTEDIAKFGTTQPIRVKRLSEEEFWYYFKALAFGSLDPDEHPKLASLAMQLSTEMNGSFLGAILYGELLRANPNTQFWNRILLFLRELARKQLTSSGLHPEDLFERNIPVDMSRLAVVDGQVQCCLVYDLRVAGPAEGELPKLTSRDMLLGGDIPVEDKFDVLVWRSRIPPYCNYIVTYEKRKPRRMVRKRNTIYL</sequence>
<accession>Q53PM2</accession>
<dbReference type="PANTHER" id="PTHR33377:SF66">
    <property type="entry name" value="EXPRESSED PROTEIN"/>
    <property type="match status" value="1"/>
</dbReference>
<reference evidence="2" key="1">
    <citation type="journal article" date="2005" name="Nature">
        <title>The map-based sequence of the rice genome.</title>
        <authorList>
            <consortium name="International rice genome sequencing project (IRGSP)"/>
            <person name="Matsumoto T."/>
            <person name="Wu J."/>
            <person name="Kanamori H."/>
            <person name="Katayose Y."/>
            <person name="Fujisawa M."/>
            <person name="Namiki N."/>
            <person name="Mizuno H."/>
            <person name="Yamamoto K."/>
            <person name="Antonio B.A."/>
            <person name="Baba T."/>
            <person name="Sakata K."/>
            <person name="Nagamura Y."/>
            <person name="Aoki H."/>
            <person name="Arikawa K."/>
            <person name="Arita K."/>
            <person name="Bito T."/>
            <person name="Chiden Y."/>
            <person name="Fujitsuka N."/>
            <person name="Fukunaka R."/>
            <person name="Hamada M."/>
            <person name="Harada C."/>
            <person name="Hayashi A."/>
            <person name="Hijishita S."/>
            <person name="Honda M."/>
            <person name="Hosokawa S."/>
            <person name="Ichikawa Y."/>
            <person name="Idonuma A."/>
            <person name="Iijima M."/>
            <person name="Ikeda M."/>
            <person name="Ikeno M."/>
            <person name="Ito K."/>
            <person name="Ito S."/>
            <person name="Ito T."/>
            <person name="Ito Y."/>
            <person name="Ito Y."/>
            <person name="Iwabuchi A."/>
            <person name="Kamiya K."/>
            <person name="Karasawa W."/>
            <person name="Kurita K."/>
            <person name="Katagiri S."/>
            <person name="Kikuta A."/>
            <person name="Kobayashi H."/>
            <person name="Kobayashi N."/>
            <person name="Machita K."/>
            <person name="Maehara T."/>
            <person name="Masukawa M."/>
            <person name="Mizubayashi T."/>
            <person name="Mukai Y."/>
            <person name="Nagasaki H."/>
            <person name="Nagata Y."/>
            <person name="Naito S."/>
            <person name="Nakashima M."/>
            <person name="Nakama Y."/>
            <person name="Nakamichi Y."/>
            <person name="Nakamura M."/>
            <person name="Meguro A."/>
            <person name="Negishi M."/>
            <person name="Ohta I."/>
            <person name="Ohta T."/>
            <person name="Okamoto M."/>
            <person name="Ono N."/>
            <person name="Saji S."/>
            <person name="Sakaguchi M."/>
            <person name="Sakai K."/>
            <person name="Shibata M."/>
            <person name="Shimokawa T."/>
            <person name="Song J."/>
            <person name="Takazaki Y."/>
            <person name="Terasawa K."/>
            <person name="Tsugane M."/>
            <person name="Tsuji K."/>
            <person name="Ueda S."/>
            <person name="Waki K."/>
            <person name="Yamagata H."/>
            <person name="Yamamoto M."/>
            <person name="Yamamoto S."/>
            <person name="Yamane H."/>
            <person name="Yoshiki S."/>
            <person name="Yoshihara R."/>
            <person name="Yukawa K."/>
            <person name="Zhong H."/>
            <person name="Yano M."/>
            <person name="Yuan Q."/>
            <person name="Ouyang S."/>
            <person name="Liu J."/>
            <person name="Jones K.M."/>
            <person name="Gansberger K."/>
            <person name="Moffat K."/>
            <person name="Hill J."/>
            <person name="Bera J."/>
            <person name="Fadrosh D."/>
            <person name="Jin S."/>
            <person name="Johri S."/>
            <person name="Kim M."/>
            <person name="Overton L."/>
            <person name="Reardon M."/>
            <person name="Tsitrin T."/>
            <person name="Vuong H."/>
            <person name="Weaver B."/>
            <person name="Ciecko A."/>
            <person name="Tallon L."/>
            <person name="Jackson J."/>
            <person name="Pai G."/>
            <person name="Aken S.V."/>
            <person name="Utterback T."/>
            <person name="Reidmuller S."/>
            <person name="Feldblyum T."/>
            <person name="Hsiao J."/>
            <person name="Zismann V."/>
            <person name="Iobst S."/>
            <person name="de Vazeille A.R."/>
            <person name="Buell C.R."/>
            <person name="Ying K."/>
            <person name="Li Y."/>
            <person name="Lu T."/>
            <person name="Huang Y."/>
            <person name="Zhao Q."/>
            <person name="Feng Q."/>
            <person name="Zhang L."/>
            <person name="Zhu J."/>
            <person name="Weng Q."/>
            <person name="Mu J."/>
            <person name="Lu Y."/>
            <person name="Fan D."/>
            <person name="Liu Y."/>
            <person name="Guan J."/>
            <person name="Zhang Y."/>
            <person name="Yu S."/>
            <person name="Liu X."/>
            <person name="Zhang Y."/>
            <person name="Hong G."/>
            <person name="Han B."/>
            <person name="Choisne N."/>
            <person name="Demange N."/>
            <person name="Orjeda G."/>
            <person name="Samain S."/>
            <person name="Cattolico L."/>
            <person name="Pelletier E."/>
            <person name="Couloux A."/>
            <person name="Segurens B."/>
            <person name="Wincker P."/>
            <person name="D'Hont A."/>
            <person name="Scarpelli C."/>
            <person name="Weissenbach J."/>
            <person name="Salanoubat M."/>
            <person name="Quetier F."/>
            <person name="Yu Y."/>
            <person name="Kim H.R."/>
            <person name="Rambo T."/>
            <person name="Currie J."/>
            <person name="Collura K."/>
            <person name="Luo M."/>
            <person name="Yang T."/>
            <person name="Ammiraju J.S.S."/>
            <person name="Engler F."/>
            <person name="Soderlund C."/>
            <person name="Wing R.A."/>
            <person name="Palmer L.E."/>
            <person name="de la Bastide M."/>
            <person name="Spiegel L."/>
            <person name="Nascimento L."/>
            <person name="Zutavern T."/>
            <person name="O'Shaughnessy A."/>
            <person name="Dike S."/>
            <person name="Dedhia N."/>
            <person name="Preston R."/>
            <person name="Balija V."/>
            <person name="McCombie W.R."/>
            <person name="Chow T."/>
            <person name="Chen H."/>
            <person name="Chung M."/>
            <person name="Chen C."/>
            <person name="Shaw J."/>
            <person name="Wu H."/>
            <person name="Hsiao K."/>
            <person name="Chao Y."/>
            <person name="Chu M."/>
            <person name="Cheng C."/>
            <person name="Hour A."/>
            <person name="Lee P."/>
            <person name="Lin S."/>
            <person name="Lin Y."/>
            <person name="Liou J."/>
            <person name="Liu S."/>
            <person name="Hsing Y."/>
            <person name="Raghuvanshi S."/>
            <person name="Mohanty A."/>
            <person name="Bharti A.K."/>
            <person name="Gaur A."/>
            <person name="Gupta V."/>
            <person name="Kumar D."/>
            <person name="Ravi V."/>
            <person name="Vij S."/>
            <person name="Kapur A."/>
            <person name="Khurana P."/>
            <person name="Khurana P."/>
            <person name="Khurana J.P."/>
            <person name="Tyagi A.K."/>
            <person name="Gaikwad K."/>
            <person name="Singh A."/>
            <person name="Dalal V."/>
            <person name="Srivastava S."/>
            <person name="Dixit A."/>
            <person name="Pal A.K."/>
            <person name="Ghazi I.A."/>
            <person name="Yadav M."/>
            <person name="Pandit A."/>
            <person name="Bhargava A."/>
            <person name="Sureshbabu K."/>
            <person name="Batra K."/>
            <person name="Sharma T.R."/>
            <person name="Mohapatra T."/>
            <person name="Singh N.K."/>
            <person name="Messing J."/>
            <person name="Nelson A.B."/>
            <person name="Fuks G."/>
            <person name="Kavchok S."/>
            <person name="Keizer G."/>
            <person name="Linton E."/>
            <person name="Llaca V."/>
            <person name="Song R."/>
            <person name="Tanyolac B."/>
            <person name="Young S."/>
            <person name="Ho-Il K."/>
            <person name="Hahn J.H."/>
            <person name="Sangsakoo G."/>
            <person name="Vanavichit A."/>
            <person name="de Mattos Luiz.A.T."/>
            <person name="Zimmer P.D."/>
            <person name="Malone G."/>
            <person name="Dellagostin O."/>
            <person name="de Oliveira A.C."/>
            <person name="Bevan M."/>
            <person name="Bancroft I."/>
            <person name="Minx P."/>
            <person name="Cordum H."/>
            <person name="Wilson R."/>
            <person name="Cheng Z."/>
            <person name="Jin W."/>
            <person name="Jiang J."/>
            <person name="Leong S.A."/>
            <person name="Iwama H."/>
            <person name="Gojobori T."/>
            <person name="Itoh T."/>
            <person name="Niimura Y."/>
            <person name="Fujii Y."/>
            <person name="Habara T."/>
            <person name="Sakai H."/>
            <person name="Sato Y."/>
            <person name="Wilson G."/>
            <person name="Kumar K."/>
            <person name="McCouch S."/>
            <person name="Juretic N."/>
            <person name="Hoen D."/>
            <person name="Wright S."/>
            <person name="Bruskiewich R."/>
            <person name="Bureau T."/>
            <person name="Miyao A."/>
            <person name="Hirochika H."/>
            <person name="Nishikawa T."/>
            <person name="Kadowaki K."/>
            <person name="Sugiura M."/>
            <person name="Burr B."/>
            <person name="Sasaki T."/>
        </authorList>
    </citation>
    <scope>NUCLEOTIDE SEQUENCE [LARGE SCALE GENOMIC DNA]</scope>
    <source>
        <strain evidence="2">cv. Nipponbare</strain>
    </source>
</reference>
<evidence type="ECO:0000313" key="1">
    <source>
        <dbReference type="EMBL" id="AAX95467.1"/>
    </source>
</evidence>